<dbReference type="AlphaFoldDB" id="A0A2S5CHA4"/>
<evidence type="ECO:0000313" key="2">
    <source>
        <dbReference type="Proteomes" id="UP000237423"/>
    </source>
</evidence>
<reference evidence="1 2" key="1">
    <citation type="submission" date="2017-11" db="EMBL/GenBank/DDBJ databases">
        <title>Draft Genome Sequence of Methylobacter psychrotolerans Sph1T, an Obligate Methanotroph from Low-Temperature Environments.</title>
        <authorList>
            <person name="Oshkin I.Y."/>
            <person name="Miroshnikov K."/>
            <person name="Belova S.E."/>
            <person name="Korzhenkov A."/>
            <person name="Toshchakov S.V."/>
            <person name="Dedysh S.N."/>
        </authorList>
    </citation>
    <scope>NUCLEOTIDE SEQUENCE [LARGE SCALE GENOMIC DNA]</scope>
    <source>
        <strain evidence="1 2">Sph1</strain>
    </source>
</reference>
<name>A0A2S5CHA4_9GAMM</name>
<dbReference type="Proteomes" id="UP000237423">
    <property type="component" value="Unassembled WGS sequence"/>
</dbReference>
<dbReference type="InterPro" id="IPR007487">
    <property type="entry name" value="ABC_transpt-TYRBP-like"/>
</dbReference>
<organism evidence="1 2">
    <name type="scientific">Methylovulum psychrotolerans</name>
    <dbReference type="NCBI Taxonomy" id="1704499"/>
    <lineage>
        <taxon>Bacteria</taxon>
        <taxon>Pseudomonadati</taxon>
        <taxon>Pseudomonadota</taxon>
        <taxon>Gammaproteobacteria</taxon>
        <taxon>Methylococcales</taxon>
        <taxon>Methylococcaceae</taxon>
        <taxon>Methylovulum</taxon>
    </lineage>
</organism>
<protein>
    <recommendedName>
        <fullName evidence="3">ABC transporter substrate-binding protein</fullName>
    </recommendedName>
</protein>
<accession>A0A2S5CHA4</accession>
<dbReference type="EMBL" id="PGFZ01000014">
    <property type="protein sequence ID" value="POZ50188.1"/>
    <property type="molecule type" value="Genomic_DNA"/>
</dbReference>
<proteinExistence type="predicted"/>
<sequence>MPMSYPSLLQTLSTPLLKSVAPLLFGVLCGLLADTVQAQSPAKILIVNSDATVNKYRQVKEAFTLQIGTYAGRIINFDVQQSGHPELLEKLIKDESPDLIYSIGSQAYQLASQFGGSKPVLFSSVINWQRFERRDNSYGIANELSLTQELSLLRFLLPGLPRIGVIYDPHFSAERINEARAQAKELGLVLVEQTVDDEHPLAQHLDSLLDKIDILWLIADPGVLADRVTVETIFSYSSRHKKPVYTYSDAFMNYGASLVVAADTPTMGRQAANMAQAILLREPLKETVQSPAGSHITLNACQLGKLDTRYNADALDAVNQLLECH</sequence>
<evidence type="ECO:0000313" key="1">
    <source>
        <dbReference type="EMBL" id="POZ50188.1"/>
    </source>
</evidence>
<dbReference type="Gene3D" id="3.40.50.2300">
    <property type="match status" value="1"/>
</dbReference>
<dbReference type="PANTHER" id="PTHR35271:SF1">
    <property type="entry name" value="ABC TRANSPORTER, SUBSTRATE-BINDING LIPOPROTEIN"/>
    <property type="match status" value="1"/>
</dbReference>
<evidence type="ECO:0008006" key="3">
    <source>
        <dbReference type="Google" id="ProtNLM"/>
    </source>
</evidence>
<comment type="caution">
    <text evidence="1">The sequence shown here is derived from an EMBL/GenBank/DDBJ whole genome shotgun (WGS) entry which is preliminary data.</text>
</comment>
<gene>
    <name evidence="1" type="ORF">AADEFJLK_04085</name>
</gene>
<dbReference type="Pfam" id="PF04392">
    <property type="entry name" value="ABC_sub_bind"/>
    <property type="match status" value="1"/>
</dbReference>
<dbReference type="PANTHER" id="PTHR35271">
    <property type="entry name" value="ABC TRANSPORTER, SUBSTRATE-BINDING LIPOPROTEIN-RELATED"/>
    <property type="match status" value="1"/>
</dbReference>